<keyword evidence="5 9" id="KW-0418">Kinase</keyword>
<dbReference type="GeneID" id="82849222"/>
<keyword evidence="4" id="KW-0808">Transferase</keyword>
<dbReference type="GO" id="GO:0000156">
    <property type="term" value="F:phosphorelay response regulator activity"/>
    <property type="evidence" value="ECO:0007669"/>
    <property type="project" value="TreeGrafter"/>
</dbReference>
<dbReference type="GO" id="GO:0030295">
    <property type="term" value="F:protein kinase activator activity"/>
    <property type="evidence" value="ECO:0007669"/>
    <property type="project" value="TreeGrafter"/>
</dbReference>
<organism evidence="9 13">
    <name type="scientific">Methanobacterium formicicum</name>
    <dbReference type="NCBI Taxonomy" id="2162"/>
    <lineage>
        <taxon>Archaea</taxon>
        <taxon>Methanobacteriati</taxon>
        <taxon>Methanobacteriota</taxon>
        <taxon>Methanomada group</taxon>
        <taxon>Methanobacteria</taxon>
        <taxon>Methanobacteriales</taxon>
        <taxon>Methanobacteriaceae</taxon>
        <taxon>Methanobacterium</taxon>
    </lineage>
</organism>
<dbReference type="FunFam" id="3.30.565.10:FF:000006">
    <property type="entry name" value="Sensor histidine kinase WalK"/>
    <property type="match status" value="1"/>
</dbReference>
<reference evidence="9" key="1">
    <citation type="submission" date="2013-12" db="EMBL/GenBank/DDBJ databases">
        <title>The complete genome sequence of Methanobacterium sp. BRM9.</title>
        <authorList>
            <consortium name="Pastoral Greenhouse Gas Research Consortium"/>
            <person name="Kelly W.J."/>
            <person name="Leahy S.C."/>
            <person name="Perry R."/>
            <person name="Li D."/>
            <person name="Altermann E."/>
            <person name="Lambie S.C."/>
            <person name="Attwood G.T."/>
        </authorList>
    </citation>
    <scope>NUCLEOTIDE SEQUENCE [LARGE SCALE GENOMIC DNA]</scope>
    <source>
        <strain evidence="9">BRM9</strain>
    </source>
</reference>
<dbReference type="SMART" id="SM00387">
    <property type="entry name" value="HATPase_c"/>
    <property type="match status" value="1"/>
</dbReference>
<dbReference type="Pfam" id="PF00512">
    <property type="entry name" value="HisKA"/>
    <property type="match status" value="1"/>
</dbReference>
<name>A0A089ZI49_METFO</name>
<feature type="transmembrane region" description="Helical" evidence="7">
    <location>
        <begin position="29"/>
        <end position="46"/>
    </location>
</feature>
<dbReference type="InterPro" id="IPR050351">
    <property type="entry name" value="BphY/WalK/GraS-like"/>
</dbReference>
<evidence type="ECO:0000256" key="7">
    <source>
        <dbReference type="SAM" id="Phobius"/>
    </source>
</evidence>
<dbReference type="InterPro" id="IPR003594">
    <property type="entry name" value="HATPase_dom"/>
</dbReference>
<dbReference type="EC" id="2.7.13.3" evidence="2"/>
<dbReference type="EMBL" id="LN734822">
    <property type="protein sequence ID" value="CEL24547.1"/>
    <property type="molecule type" value="Genomic_DNA"/>
</dbReference>
<dbReference type="STRING" id="2162.BRM9_1404"/>
<dbReference type="Proteomes" id="UP000062768">
    <property type="component" value="Chromosome I"/>
</dbReference>
<reference evidence="10" key="2">
    <citation type="submission" date="2014-08" db="EMBL/GenBank/DDBJ databases">
        <authorList>
            <person name="Wibberg D."/>
        </authorList>
    </citation>
    <scope>NUCLEOTIDE SEQUENCE</scope>
</reference>
<dbReference type="SUPFAM" id="SSF55874">
    <property type="entry name" value="ATPase domain of HSP90 chaperone/DNA topoisomerase II/histidine kinase"/>
    <property type="match status" value="1"/>
</dbReference>
<dbReference type="CDD" id="cd00082">
    <property type="entry name" value="HisKA"/>
    <property type="match status" value="1"/>
</dbReference>
<evidence type="ECO:0000259" key="8">
    <source>
        <dbReference type="PROSITE" id="PS50109"/>
    </source>
</evidence>
<dbReference type="AlphaFoldDB" id="A0A089ZI49"/>
<evidence type="ECO:0000256" key="2">
    <source>
        <dbReference type="ARBA" id="ARBA00012438"/>
    </source>
</evidence>
<dbReference type="EMBL" id="LN515531">
    <property type="protein sequence ID" value="CEA14425.1"/>
    <property type="molecule type" value="Genomic_DNA"/>
</dbReference>
<accession>A0A089ZI49</accession>
<dbReference type="InterPro" id="IPR036097">
    <property type="entry name" value="HisK_dim/P_sf"/>
</dbReference>
<dbReference type="Proteomes" id="UP000606900">
    <property type="component" value="Unassembled WGS sequence"/>
</dbReference>
<dbReference type="Proteomes" id="UP000029661">
    <property type="component" value="Chromosome"/>
</dbReference>
<evidence type="ECO:0000313" key="13">
    <source>
        <dbReference type="Proteomes" id="UP000029661"/>
    </source>
</evidence>
<keyword evidence="6" id="KW-0175">Coiled coil</keyword>
<sequence length="300" mass="34121">MVSNAVMLTFLYAIEPVYNVLNMSLSEDYFRLLMLIVVVVLVAILAERIEKIRKLNELNQKLKIQTDKLEDANQELEAFAYSVSHDLRVPLRAIDGFSRILVEDYEDKLDEEGIRLLNIVRDNTAKMGHLIDDILLLSRASRQEMKLNELDMTALANSVYQEFQTDVEGRDIQFTVGDLPHAYGDRAMMGQVFQNLIGNAIKFTRSRNPALIEVGGEVKDKELVYYVKDNGAGFDMKYINKLFGLFQRLHSPEEFEGTGVGLSIVQRVIRRHGGRVWGEGSVDEGATIFFALPKDMPKQK</sequence>
<evidence type="ECO:0000256" key="1">
    <source>
        <dbReference type="ARBA" id="ARBA00000085"/>
    </source>
</evidence>
<dbReference type="RefSeq" id="WP_048073459.1">
    <property type="nucleotide sequence ID" value="NZ_CP006933.1"/>
</dbReference>
<dbReference type="PROSITE" id="PS50109">
    <property type="entry name" value="HIS_KIN"/>
    <property type="match status" value="1"/>
</dbReference>
<dbReference type="PANTHER" id="PTHR42878:SF15">
    <property type="entry name" value="BACTERIOPHYTOCHROME"/>
    <property type="match status" value="1"/>
</dbReference>
<dbReference type="Gene3D" id="1.10.287.130">
    <property type="match status" value="1"/>
</dbReference>
<dbReference type="KEGG" id="mfi:DSM1535_2102"/>
<keyword evidence="7" id="KW-1133">Transmembrane helix</keyword>
<keyword evidence="7" id="KW-0472">Membrane</keyword>
<dbReference type="EMBL" id="CP006933">
    <property type="protein sequence ID" value="AIS32218.1"/>
    <property type="molecule type" value="Genomic_DNA"/>
</dbReference>
<proteinExistence type="predicted"/>
<feature type="coiled-coil region" evidence="6">
    <location>
        <begin position="45"/>
        <end position="79"/>
    </location>
</feature>
<dbReference type="KEGG" id="mfc:BRM9_1404"/>
<dbReference type="SMART" id="SM00388">
    <property type="entry name" value="HisKA"/>
    <property type="match status" value="1"/>
</dbReference>
<dbReference type="PATRIC" id="fig|2162.10.peg.952"/>
<evidence type="ECO:0000313" key="12">
    <source>
        <dbReference type="EMBL" id="MBF4475207.1"/>
    </source>
</evidence>
<reference evidence="12" key="4">
    <citation type="submission" date="2020-10" db="EMBL/GenBank/DDBJ databases">
        <title>Dehalococcoides mccartyi of a TCE/Cr reducing biochatode.</title>
        <authorList>
            <person name="Matturro B."/>
        </authorList>
    </citation>
    <scope>NUCLEOTIDE SEQUENCE</scope>
    <source>
        <strain evidence="12">Bin2</strain>
    </source>
</reference>
<dbReference type="GO" id="GO:0000155">
    <property type="term" value="F:phosphorelay sensor kinase activity"/>
    <property type="evidence" value="ECO:0007669"/>
    <property type="project" value="InterPro"/>
</dbReference>
<feature type="domain" description="Histidine kinase" evidence="8">
    <location>
        <begin position="82"/>
        <end position="296"/>
    </location>
</feature>
<dbReference type="SUPFAM" id="SSF47384">
    <property type="entry name" value="Homodimeric domain of signal transducing histidine kinase"/>
    <property type="match status" value="1"/>
</dbReference>
<reference evidence="11" key="3">
    <citation type="submission" date="2014-09" db="EMBL/GenBank/DDBJ databases">
        <authorList>
            <person name="Bishop-Lilly K.A."/>
            <person name="Broomall S.M."/>
            <person name="Chain P.S."/>
            <person name="Chertkov O."/>
            <person name="Coyne S.R."/>
            <person name="Daligault H.E."/>
            <person name="Davenport K.W."/>
            <person name="Erkkila T."/>
            <person name="Frey K.G."/>
            <person name="Gibbons H.S."/>
            <person name="Gu W."/>
            <person name="Jaissle J."/>
            <person name="Johnson S.L."/>
            <person name="Koroleva G.I."/>
            <person name="Ladner J.T."/>
            <person name="Lo C.-C."/>
            <person name="Minogue T.D."/>
            <person name="Munk C."/>
            <person name="Palacios G.F."/>
            <person name="Redden C.L."/>
            <person name="Rosenzweig C.N."/>
            <person name="Scholz M.B."/>
            <person name="Teshima H."/>
            <person name="Xu Y."/>
        </authorList>
    </citation>
    <scope>NUCLEOTIDE SEQUENCE</scope>
    <source>
        <strain evidence="11">Mb9</strain>
    </source>
</reference>
<keyword evidence="7" id="KW-0812">Transmembrane</keyword>
<dbReference type="PANTHER" id="PTHR42878">
    <property type="entry name" value="TWO-COMPONENT HISTIDINE KINASE"/>
    <property type="match status" value="1"/>
</dbReference>
<evidence type="ECO:0000313" key="14">
    <source>
        <dbReference type="Proteomes" id="UP000062768"/>
    </source>
</evidence>
<dbReference type="PRINTS" id="PR00344">
    <property type="entry name" value="BCTRLSENSOR"/>
</dbReference>
<dbReference type="EMBL" id="JADIIL010000025">
    <property type="protein sequence ID" value="MBF4475207.1"/>
    <property type="molecule type" value="Genomic_DNA"/>
</dbReference>
<evidence type="ECO:0000313" key="10">
    <source>
        <dbReference type="EMBL" id="CEA14425.1"/>
    </source>
</evidence>
<evidence type="ECO:0000256" key="3">
    <source>
        <dbReference type="ARBA" id="ARBA00022553"/>
    </source>
</evidence>
<evidence type="ECO:0000256" key="5">
    <source>
        <dbReference type="ARBA" id="ARBA00022777"/>
    </source>
</evidence>
<dbReference type="Pfam" id="PF02518">
    <property type="entry name" value="HATPase_c"/>
    <property type="match status" value="1"/>
</dbReference>
<protein>
    <recommendedName>
        <fullName evidence="2">histidine kinase</fullName>
        <ecNumber evidence="2">2.7.13.3</ecNumber>
    </recommendedName>
</protein>
<dbReference type="InterPro" id="IPR004358">
    <property type="entry name" value="Sig_transdc_His_kin-like_C"/>
</dbReference>
<evidence type="ECO:0000313" key="11">
    <source>
        <dbReference type="EMBL" id="CEL24547.1"/>
    </source>
</evidence>
<dbReference type="GO" id="GO:0007234">
    <property type="term" value="P:osmosensory signaling via phosphorelay pathway"/>
    <property type="evidence" value="ECO:0007669"/>
    <property type="project" value="TreeGrafter"/>
</dbReference>
<keyword evidence="3" id="KW-0597">Phosphoprotein</keyword>
<dbReference type="InterPro" id="IPR003661">
    <property type="entry name" value="HisK_dim/P_dom"/>
</dbReference>
<keyword evidence="14" id="KW-1185">Reference proteome</keyword>
<dbReference type="InterPro" id="IPR005467">
    <property type="entry name" value="His_kinase_dom"/>
</dbReference>
<evidence type="ECO:0000313" key="9">
    <source>
        <dbReference type="EMBL" id="AIS32218.1"/>
    </source>
</evidence>
<gene>
    <name evidence="9" type="ORF">BRM9_1404</name>
    <name evidence="10" type="ORF">DSM1535_2102</name>
    <name evidence="12" type="ORF">ISP06_07035</name>
    <name evidence="11" type="ORF">MB9_0907</name>
</gene>
<comment type="catalytic activity">
    <reaction evidence="1">
        <text>ATP + protein L-histidine = ADP + protein N-phospho-L-histidine.</text>
        <dbReference type="EC" id="2.7.13.3"/>
    </reaction>
</comment>
<dbReference type="InterPro" id="IPR036890">
    <property type="entry name" value="HATPase_C_sf"/>
</dbReference>
<evidence type="ECO:0000256" key="6">
    <source>
        <dbReference type="SAM" id="Coils"/>
    </source>
</evidence>
<dbReference type="OrthoDB" id="342253at2157"/>
<evidence type="ECO:0000256" key="4">
    <source>
        <dbReference type="ARBA" id="ARBA00022679"/>
    </source>
</evidence>
<dbReference type="Gene3D" id="3.30.565.10">
    <property type="entry name" value="Histidine kinase-like ATPase, C-terminal domain"/>
    <property type="match status" value="1"/>
</dbReference>